<dbReference type="PANTHER" id="PTHR10039:SF17">
    <property type="entry name" value="FUNGAL STAND N-TERMINAL GOODBYE DOMAIN-CONTAINING PROTEIN-RELATED"/>
    <property type="match status" value="1"/>
</dbReference>
<feature type="domain" description="NACHT" evidence="3">
    <location>
        <begin position="292"/>
        <end position="438"/>
    </location>
</feature>
<keyword evidence="5" id="KW-1185">Reference proteome</keyword>
<evidence type="ECO:0000313" key="5">
    <source>
        <dbReference type="Proteomes" id="UP000016930"/>
    </source>
</evidence>
<name>M2QWU7_CERS8</name>
<proteinExistence type="predicted"/>
<dbReference type="PROSITE" id="PS50837">
    <property type="entry name" value="NACHT"/>
    <property type="match status" value="1"/>
</dbReference>
<evidence type="ECO:0000259" key="3">
    <source>
        <dbReference type="PROSITE" id="PS50837"/>
    </source>
</evidence>
<dbReference type="HOGENOM" id="CLU_000288_6_14_1"/>
<evidence type="ECO:0000256" key="1">
    <source>
        <dbReference type="ARBA" id="ARBA00022737"/>
    </source>
</evidence>
<evidence type="ECO:0000313" key="4">
    <source>
        <dbReference type="EMBL" id="EMD30976.1"/>
    </source>
</evidence>
<dbReference type="InterPro" id="IPR007111">
    <property type="entry name" value="NACHT_NTPase"/>
</dbReference>
<dbReference type="PANTHER" id="PTHR10039">
    <property type="entry name" value="AMELOGENIN"/>
    <property type="match status" value="1"/>
</dbReference>
<dbReference type="Gene3D" id="3.40.50.300">
    <property type="entry name" value="P-loop containing nucleotide triphosphate hydrolases"/>
    <property type="match status" value="1"/>
</dbReference>
<evidence type="ECO:0000256" key="2">
    <source>
        <dbReference type="SAM" id="MobiDB-lite"/>
    </source>
</evidence>
<dbReference type="Pfam" id="PF24883">
    <property type="entry name" value="NPHP3_N"/>
    <property type="match status" value="1"/>
</dbReference>
<reference evidence="4 5" key="1">
    <citation type="journal article" date="2012" name="Proc. Natl. Acad. Sci. U.S.A.">
        <title>Comparative genomics of Ceriporiopsis subvermispora and Phanerochaete chrysosporium provide insight into selective ligninolysis.</title>
        <authorList>
            <person name="Fernandez-Fueyo E."/>
            <person name="Ruiz-Duenas F.J."/>
            <person name="Ferreira P."/>
            <person name="Floudas D."/>
            <person name="Hibbett D.S."/>
            <person name="Canessa P."/>
            <person name="Larrondo L.F."/>
            <person name="James T.Y."/>
            <person name="Seelenfreund D."/>
            <person name="Lobos S."/>
            <person name="Polanco R."/>
            <person name="Tello M."/>
            <person name="Honda Y."/>
            <person name="Watanabe T."/>
            <person name="Watanabe T."/>
            <person name="Ryu J.S."/>
            <person name="Kubicek C.P."/>
            <person name="Schmoll M."/>
            <person name="Gaskell J."/>
            <person name="Hammel K.E."/>
            <person name="St John F.J."/>
            <person name="Vanden Wymelenberg A."/>
            <person name="Sabat G."/>
            <person name="Splinter BonDurant S."/>
            <person name="Syed K."/>
            <person name="Yadav J.S."/>
            <person name="Doddapaneni H."/>
            <person name="Subramanian V."/>
            <person name="Lavin J.L."/>
            <person name="Oguiza J.A."/>
            <person name="Perez G."/>
            <person name="Pisabarro A.G."/>
            <person name="Ramirez L."/>
            <person name="Santoyo F."/>
            <person name="Master E."/>
            <person name="Coutinho P.M."/>
            <person name="Henrissat B."/>
            <person name="Lombard V."/>
            <person name="Magnuson J.K."/>
            <person name="Kuees U."/>
            <person name="Hori C."/>
            <person name="Igarashi K."/>
            <person name="Samejima M."/>
            <person name="Held B.W."/>
            <person name="Barry K.W."/>
            <person name="LaButti K.M."/>
            <person name="Lapidus A."/>
            <person name="Lindquist E.A."/>
            <person name="Lucas S.M."/>
            <person name="Riley R."/>
            <person name="Salamov A.A."/>
            <person name="Hoffmeister D."/>
            <person name="Schwenk D."/>
            <person name="Hadar Y."/>
            <person name="Yarden O."/>
            <person name="de Vries R.P."/>
            <person name="Wiebenga A."/>
            <person name="Stenlid J."/>
            <person name="Eastwood D."/>
            <person name="Grigoriev I.V."/>
            <person name="Berka R.M."/>
            <person name="Blanchette R.A."/>
            <person name="Kersten P."/>
            <person name="Martinez A.T."/>
            <person name="Vicuna R."/>
            <person name="Cullen D."/>
        </authorList>
    </citation>
    <scope>NUCLEOTIDE SEQUENCE [LARGE SCALE GENOMIC DNA]</scope>
    <source>
        <strain evidence="4 5">B</strain>
    </source>
</reference>
<protein>
    <recommendedName>
        <fullName evidence="3">NACHT domain-containing protein</fullName>
    </recommendedName>
</protein>
<dbReference type="InterPro" id="IPR027417">
    <property type="entry name" value="P-loop_NTPase"/>
</dbReference>
<keyword evidence="1" id="KW-0677">Repeat</keyword>
<sequence length="806" mass="89645">MHSPQLLQRAGKRKQSPSEIASDSPPSKKPSRKIFTDSKGENIDVIVSNIQEAIDVTMACTKNIPVVSQILPPLKAVVDRIAKARANARDKQYVLDDIDSLVKCIQSISKSVHSIPTDPQGSTSAPALDATKHADSLTSDVSDIIRDLETLKVSVEETPSRGGIKRAVCADQDAEFMKRVRKKISRAREDLQIQDLHVLRAIQMIALDQAHAQTASLQSMKQLQHSIEHEKRMYNASQRLKDDYDVLEKLQPVNASYKSYLTEGKARLQPGTRAQILRDLVEWVQSNQPIHRVYVLHGTVGVGKSSIAHALCRQLAGTNLGASFFFIRGSISNVHTLFPTMAFQIADSVPELFSPIVHATRAHLRGGQCQTLKHQISGLLETPFQTIAAAYSKPTLLVVDGADECMNSPDGVVPEMLQVLCRAASNIPFLRILIATRPEVYIMNALRYSDQSGIIRFRDLGKEPNIDDDIRLFIRTEFEIYAAQGGFCLVVERPDAVELLTRLSNGLFIFATTAVRHLVKNRYTAVAAFDSILMSQPSSSSRRLLAGLDALYREILKCSFIDVASDAEHMASIGAVLRWIALWVYNAPFSVRDLELVKISTDITMDTVDRLRSVLIVDNDITTASQIRACHASFPQFLLDSARCTDPAFLVDPPSGHAMIATSLLDLLARDDADSLCGANVHMQKMWEYAGSCWDVHLCDAQYTPELGRALWGFVKSHLKDWLQKKGAWSFGSINVVRLVDYCAKAHSWCKQNGPDDELVAALDTIIDRRVKEIVVEAAQSPYKYFGDPDRIKVWAKRGYMPIEED</sequence>
<dbReference type="AlphaFoldDB" id="M2QWU7"/>
<feature type="region of interest" description="Disordered" evidence="2">
    <location>
        <begin position="1"/>
        <end position="35"/>
    </location>
</feature>
<accession>M2QWU7</accession>
<dbReference type="OrthoDB" id="3266532at2759"/>
<dbReference type="Proteomes" id="UP000016930">
    <property type="component" value="Unassembled WGS sequence"/>
</dbReference>
<dbReference type="EMBL" id="KB445827">
    <property type="protein sequence ID" value="EMD30976.1"/>
    <property type="molecule type" value="Genomic_DNA"/>
</dbReference>
<dbReference type="SUPFAM" id="SSF52540">
    <property type="entry name" value="P-loop containing nucleoside triphosphate hydrolases"/>
    <property type="match status" value="1"/>
</dbReference>
<organism evidence="4 5">
    <name type="scientific">Ceriporiopsis subvermispora (strain B)</name>
    <name type="common">White-rot fungus</name>
    <name type="synonym">Gelatoporia subvermispora</name>
    <dbReference type="NCBI Taxonomy" id="914234"/>
    <lineage>
        <taxon>Eukaryota</taxon>
        <taxon>Fungi</taxon>
        <taxon>Dikarya</taxon>
        <taxon>Basidiomycota</taxon>
        <taxon>Agaricomycotina</taxon>
        <taxon>Agaricomycetes</taxon>
        <taxon>Polyporales</taxon>
        <taxon>Gelatoporiaceae</taxon>
        <taxon>Gelatoporia</taxon>
    </lineage>
</organism>
<dbReference type="InterPro" id="IPR056884">
    <property type="entry name" value="NPHP3-like_N"/>
</dbReference>
<gene>
    <name evidence="4" type="ORF">CERSUDRAFT_120240</name>
</gene>